<dbReference type="InterPro" id="IPR015590">
    <property type="entry name" value="Aldehyde_DH_dom"/>
</dbReference>
<reference evidence="3 4" key="1">
    <citation type="submission" date="2023-10" db="EMBL/GenBank/DDBJ databases">
        <title>Saccharopolyspora sp. nov., isolated from mangrove soil.</title>
        <authorList>
            <person name="Lu Y."/>
            <person name="Liu W."/>
        </authorList>
    </citation>
    <scope>NUCLEOTIDE SEQUENCE [LARGE SCALE GENOMIC DNA]</scope>
    <source>
        <strain evidence="3 4">S2-29</strain>
    </source>
</reference>
<keyword evidence="4" id="KW-1185">Reference proteome</keyword>
<dbReference type="Gene3D" id="3.40.309.10">
    <property type="entry name" value="Aldehyde Dehydrogenase, Chain A, domain 2"/>
    <property type="match status" value="1"/>
</dbReference>
<comment type="caution">
    <text evidence="3">The sequence shown here is derived from an EMBL/GenBank/DDBJ whole genome shotgun (WGS) entry which is preliminary data.</text>
</comment>
<keyword evidence="1" id="KW-0560">Oxidoreductase</keyword>
<dbReference type="EMBL" id="JAWLNX010000016">
    <property type="protein sequence ID" value="MEB3370097.1"/>
    <property type="molecule type" value="Genomic_DNA"/>
</dbReference>
<feature type="domain" description="Aldehyde dehydrogenase" evidence="2">
    <location>
        <begin position="1"/>
        <end position="327"/>
    </location>
</feature>
<evidence type="ECO:0000259" key="2">
    <source>
        <dbReference type="Pfam" id="PF00171"/>
    </source>
</evidence>
<dbReference type="InterPro" id="IPR016161">
    <property type="entry name" value="Ald_DH/histidinol_DH"/>
</dbReference>
<organism evidence="3 4">
    <name type="scientific">Saccharopolyspora mangrovi</name>
    <dbReference type="NCBI Taxonomy" id="3082379"/>
    <lineage>
        <taxon>Bacteria</taxon>
        <taxon>Bacillati</taxon>
        <taxon>Actinomycetota</taxon>
        <taxon>Actinomycetes</taxon>
        <taxon>Pseudonocardiales</taxon>
        <taxon>Pseudonocardiaceae</taxon>
        <taxon>Saccharopolyspora</taxon>
    </lineage>
</organism>
<evidence type="ECO:0000313" key="3">
    <source>
        <dbReference type="EMBL" id="MEB3370097.1"/>
    </source>
</evidence>
<gene>
    <name evidence="3" type="ORF">R4I43_22065</name>
</gene>
<evidence type="ECO:0000313" key="4">
    <source>
        <dbReference type="Proteomes" id="UP001327093"/>
    </source>
</evidence>
<dbReference type="PROSITE" id="PS00070">
    <property type="entry name" value="ALDEHYDE_DEHYDR_CYS"/>
    <property type="match status" value="1"/>
</dbReference>
<name>A0ABU6AF66_9PSEU</name>
<dbReference type="RefSeq" id="WP_324267582.1">
    <property type="nucleotide sequence ID" value="NZ_JAWLNX010000016.1"/>
</dbReference>
<accession>A0ABU6AF66</accession>
<dbReference type="Proteomes" id="UP001327093">
    <property type="component" value="Unassembled WGS sequence"/>
</dbReference>
<proteinExistence type="predicted"/>
<dbReference type="InterPro" id="IPR016162">
    <property type="entry name" value="Ald_DH_N"/>
</dbReference>
<dbReference type="PANTHER" id="PTHR43217">
    <property type="entry name" value="SUCCINATE SEMIALDEHYDE DEHYDROGENASE [NAD(P)+] SAD"/>
    <property type="match status" value="1"/>
</dbReference>
<dbReference type="Pfam" id="PF00171">
    <property type="entry name" value="Aldedh"/>
    <property type="match status" value="1"/>
</dbReference>
<protein>
    <submittedName>
        <fullName evidence="3">Aldehyde dehydrogenase family protein</fullName>
    </submittedName>
</protein>
<sequence>MPWNFPFWQVMRFAIPTLATGNAVLLKHSPNVTGSAIAIEQLLVRAGFPPNLLTSLIIPEPEVAAVSEKLIADPRIAAVTLTGSNRAGSSVGALAGRAVKKSVLELGGSDAFVVLDDADVDAASTAAVKARFTNSGQSCVCAKRFLIAHSIAEEFTRQFVAKTRALTVGDPTAPDTQIGPLSRADLRDQLHLQVEKSLDQGAQLLTGGAPIDRPGNWYQPTVLAATGPGVTAFDEETFGPVAAIATAADDDSLVTLANSSDYGLGLSIWSTDTDRAIAVARRITSGAAFVNTIVASDPRVPFGGTKQSGHGRELATAGIRESTNVRTY</sequence>
<dbReference type="PANTHER" id="PTHR43217:SF1">
    <property type="entry name" value="SUCCINATE SEMIALDEHYDE DEHYDROGENASE [NAD(P)+] SAD"/>
    <property type="match status" value="1"/>
</dbReference>
<dbReference type="InterPro" id="IPR047110">
    <property type="entry name" value="GABD/Sad-like"/>
</dbReference>
<dbReference type="SUPFAM" id="SSF53720">
    <property type="entry name" value="ALDH-like"/>
    <property type="match status" value="1"/>
</dbReference>
<dbReference type="InterPro" id="IPR016160">
    <property type="entry name" value="Ald_DH_CS_CYS"/>
</dbReference>
<dbReference type="InterPro" id="IPR016163">
    <property type="entry name" value="Ald_DH_C"/>
</dbReference>
<dbReference type="Gene3D" id="3.40.605.10">
    <property type="entry name" value="Aldehyde Dehydrogenase, Chain A, domain 1"/>
    <property type="match status" value="1"/>
</dbReference>
<evidence type="ECO:0000256" key="1">
    <source>
        <dbReference type="ARBA" id="ARBA00023002"/>
    </source>
</evidence>